<feature type="compositionally biased region" description="Gly residues" evidence="1">
    <location>
        <begin position="460"/>
        <end position="475"/>
    </location>
</feature>
<dbReference type="PANTHER" id="PTHR33171">
    <property type="entry name" value="LAR_N DOMAIN-CONTAINING PROTEIN"/>
    <property type="match status" value="1"/>
</dbReference>
<dbReference type="Gene3D" id="3.40.50.11440">
    <property type="match status" value="1"/>
</dbReference>
<dbReference type="InterPro" id="IPR048068">
    <property type="entry name" value="LarA-like"/>
</dbReference>
<dbReference type="GO" id="GO:0050043">
    <property type="term" value="F:lactate racemase activity"/>
    <property type="evidence" value="ECO:0007669"/>
    <property type="project" value="InterPro"/>
</dbReference>
<name>A0A9W7G3U3_9STRA</name>
<evidence type="ECO:0000313" key="3">
    <source>
        <dbReference type="EMBL" id="GMI31123.1"/>
    </source>
</evidence>
<organism evidence="3 4">
    <name type="scientific">Triparma columacea</name>
    <dbReference type="NCBI Taxonomy" id="722753"/>
    <lineage>
        <taxon>Eukaryota</taxon>
        <taxon>Sar</taxon>
        <taxon>Stramenopiles</taxon>
        <taxon>Ochrophyta</taxon>
        <taxon>Bolidophyceae</taxon>
        <taxon>Parmales</taxon>
        <taxon>Triparmaceae</taxon>
        <taxon>Triparma</taxon>
    </lineage>
</organism>
<dbReference type="InterPro" id="IPR018657">
    <property type="entry name" value="LarA-like_N"/>
</dbReference>
<dbReference type="Gene3D" id="3.90.226.30">
    <property type="match status" value="1"/>
</dbReference>
<dbReference type="OrthoDB" id="190718at2759"/>
<feature type="domain" description="LarA-like N-terminal" evidence="2">
    <location>
        <begin position="41"/>
        <end position="196"/>
    </location>
</feature>
<dbReference type="PANTHER" id="PTHR33171:SF17">
    <property type="entry name" value="LARA-LIKE N-TERMINAL DOMAIN-CONTAINING PROTEIN"/>
    <property type="match status" value="1"/>
</dbReference>
<dbReference type="Proteomes" id="UP001165065">
    <property type="component" value="Unassembled WGS sequence"/>
</dbReference>
<gene>
    <name evidence="3" type="ORF">TrCOL_g6256</name>
</gene>
<feature type="region of interest" description="Disordered" evidence="1">
    <location>
        <begin position="441"/>
        <end position="475"/>
    </location>
</feature>
<reference evidence="4" key="1">
    <citation type="journal article" date="2023" name="Commun. Biol.">
        <title>Genome analysis of Parmales, the sister group of diatoms, reveals the evolutionary specialization of diatoms from phago-mixotrophs to photoautotrophs.</title>
        <authorList>
            <person name="Ban H."/>
            <person name="Sato S."/>
            <person name="Yoshikawa S."/>
            <person name="Yamada K."/>
            <person name="Nakamura Y."/>
            <person name="Ichinomiya M."/>
            <person name="Sato N."/>
            <person name="Blanc-Mathieu R."/>
            <person name="Endo H."/>
            <person name="Kuwata A."/>
            <person name="Ogata H."/>
        </authorList>
    </citation>
    <scope>NUCLEOTIDE SEQUENCE [LARGE SCALE GENOMIC DNA]</scope>
</reference>
<protein>
    <recommendedName>
        <fullName evidence="2">LarA-like N-terminal domain-containing protein</fullName>
    </recommendedName>
</protein>
<comment type="caution">
    <text evidence="3">The sequence shown here is derived from an EMBL/GenBank/DDBJ whole genome shotgun (WGS) entry which is preliminary data.</text>
</comment>
<evidence type="ECO:0000259" key="2">
    <source>
        <dbReference type="Pfam" id="PF09861"/>
    </source>
</evidence>
<dbReference type="EMBL" id="BRYA01000005">
    <property type="protein sequence ID" value="GMI31123.1"/>
    <property type="molecule type" value="Genomic_DNA"/>
</dbReference>
<sequence length="475" mass="51663">MIEKVLPPESDTGISPELLKDSIERFVNIAKEKSSAGEGAAAGKVCILPPDFTRFHSRAGEITSMLYDIMPTGVEGWSVTDIMPALGTHAPMSESQCTTMFSPAINSADVLRVHDWRNDVTTIGHCPASMVSDATNGMVSKPWPAQLNRLVWEGNHDAIFSVGQVVPHEVMGMANFNKNLFVGVGGVEAINLSHFIGAVYGMEKMMGKATNPLRAILNYASENFLQTKLPLYYILTVMGKNETSGKLEMRGLFFGDDIECYLEACKLSLTCNFTMLEEPLKKVVVFLDEDEFHSTWLGNKAIYRTRMAIADGGELIVIGPGVKKFGEDDECDVLIRKYGYVGTPTIMKHMEEQEELQNNLSVVAHLIHGSSEGRFSVKYCPGHLTKEEIEKAGFEYGDLEAAQKKYAGLGDGWNDVDGERVFYISNPALGLWAHKDRFEEGEGKAGEGGKMPAVNVGAGEQVGVGGSGGVGGSRA</sequence>
<proteinExistence type="predicted"/>
<dbReference type="Pfam" id="PF09861">
    <property type="entry name" value="Lar_N"/>
    <property type="match status" value="1"/>
</dbReference>
<evidence type="ECO:0000256" key="1">
    <source>
        <dbReference type="SAM" id="MobiDB-lite"/>
    </source>
</evidence>
<dbReference type="AlphaFoldDB" id="A0A9W7G3U3"/>
<keyword evidence="4" id="KW-1185">Reference proteome</keyword>
<evidence type="ECO:0000313" key="4">
    <source>
        <dbReference type="Proteomes" id="UP001165065"/>
    </source>
</evidence>
<accession>A0A9W7G3U3</accession>
<dbReference type="InterPro" id="IPR043166">
    <property type="entry name" value="LarA-like_C"/>
</dbReference>